<protein>
    <recommendedName>
        <fullName evidence="3">Thiol-disulfide oxidoreductase DCC</fullName>
    </recommendedName>
</protein>
<organism evidence="1 2">
    <name type="scientific">Rhizobium leguminosarum bv. trifolii WSM2297</name>
    <dbReference type="NCBI Taxonomy" id="754762"/>
    <lineage>
        <taxon>Bacteria</taxon>
        <taxon>Pseudomonadati</taxon>
        <taxon>Pseudomonadota</taxon>
        <taxon>Alphaproteobacteria</taxon>
        <taxon>Hyphomicrobiales</taxon>
        <taxon>Rhizobiaceae</taxon>
        <taxon>Rhizobium/Agrobacterium group</taxon>
        <taxon>Rhizobium</taxon>
    </lineage>
</organism>
<dbReference type="Pfam" id="PF04134">
    <property type="entry name" value="DCC1-like"/>
    <property type="match status" value="1"/>
</dbReference>
<dbReference type="InterPro" id="IPR007263">
    <property type="entry name" value="DCC1-like"/>
</dbReference>
<dbReference type="PANTHER" id="PTHR33639">
    <property type="entry name" value="THIOL-DISULFIDE OXIDOREDUCTASE DCC"/>
    <property type="match status" value="1"/>
</dbReference>
<dbReference type="Proteomes" id="UP000005732">
    <property type="component" value="Unassembled WGS sequence"/>
</dbReference>
<dbReference type="AlphaFoldDB" id="J0W2E9"/>
<reference evidence="1 2" key="1">
    <citation type="submission" date="2012-02" db="EMBL/GenBank/DDBJ databases">
        <title>Improved High-Quality Draft Sequence of Rhizobium leguminosarum bv. trifolii WSM2297.</title>
        <authorList>
            <consortium name="US DOE Joint Genome Institute"/>
            <person name="Lucas S."/>
            <person name="Han J."/>
            <person name="Lapidus A."/>
            <person name="Cheng J.-F."/>
            <person name="Goodwin L."/>
            <person name="Pitluck S."/>
            <person name="Peters L."/>
            <person name="Ovchinnikova G."/>
            <person name="Zhang X."/>
            <person name="Detter J.C."/>
            <person name="Han C."/>
            <person name="Tapia R."/>
            <person name="Land M."/>
            <person name="Hauser L."/>
            <person name="Kyrpides N."/>
            <person name="Ivanova N."/>
            <person name="Pagani I."/>
            <person name="Brau L."/>
            <person name="Yates R."/>
            <person name="O'Hara G."/>
            <person name="Rui T."/>
            <person name="Howieson J."/>
            <person name="Reeve W."/>
            <person name="Woyke T."/>
        </authorList>
    </citation>
    <scope>NUCLEOTIDE SEQUENCE [LARGE SCALE GENOMIC DNA]</scope>
    <source>
        <strain evidence="1 2">WSM2297</strain>
    </source>
</reference>
<dbReference type="EMBL" id="JH719395">
    <property type="protein sequence ID" value="EJC79901.1"/>
    <property type="molecule type" value="Genomic_DNA"/>
</dbReference>
<proteinExistence type="predicted"/>
<dbReference type="HOGENOM" id="CLU_092206_1_0_5"/>
<evidence type="ECO:0008006" key="3">
    <source>
        <dbReference type="Google" id="ProtNLM"/>
    </source>
</evidence>
<evidence type="ECO:0000313" key="2">
    <source>
        <dbReference type="Proteomes" id="UP000005732"/>
    </source>
</evidence>
<dbReference type="InterPro" id="IPR052927">
    <property type="entry name" value="DCC_oxidoreductase"/>
</dbReference>
<dbReference type="GO" id="GO:0015035">
    <property type="term" value="F:protein-disulfide reductase activity"/>
    <property type="evidence" value="ECO:0007669"/>
    <property type="project" value="InterPro"/>
</dbReference>
<evidence type="ECO:0000313" key="1">
    <source>
        <dbReference type="EMBL" id="EJC79901.1"/>
    </source>
</evidence>
<gene>
    <name evidence="1" type="ORF">Rleg4DRAFT_1507</name>
</gene>
<accession>J0W2E9</accession>
<dbReference type="PANTHER" id="PTHR33639:SF2">
    <property type="entry name" value="DUF393 DOMAIN-CONTAINING PROTEIN"/>
    <property type="match status" value="1"/>
</dbReference>
<name>J0W2E9_RHILT</name>
<sequence>MGSRAAYSYRDDADVPDFADDRPLILFDGECVFCSGWVKFALKHDRERRYRFLAAQTPLGAALYRHYGLQSRDYETNILIEEGRAFFKSDGSIRMVAGLGFPYSLVKLFRLLPRRIADALYEFIARNRLKIAGRQSCMVPTPEQRSRFIA</sequence>